<evidence type="ECO:0000256" key="1">
    <source>
        <dbReference type="SAM" id="MobiDB-lite"/>
    </source>
</evidence>
<evidence type="ECO:0000256" key="2">
    <source>
        <dbReference type="SAM" id="SignalP"/>
    </source>
</evidence>
<evidence type="ECO:0000313" key="4">
    <source>
        <dbReference type="Proteomes" id="UP001596337"/>
    </source>
</evidence>
<keyword evidence="4" id="KW-1185">Reference proteome</keyword>
<gene>
    <name evidence="3" type="ORF">ACFQGD_25575</name>
</gene>
<dbReference type="Proteomes" id="UP001596337">
    <property type="component" value="Unassembled WGS sequence"/>
</dbReference>
<feature type="signal peptide" evidence="2">
    <location>
        <begin position="1"/>
        <end position="24"/>
    </location>
</feature>
<keyword evidence="2" id="KW-0732">Signal</keyword>
<comment type="caution">
    <text evidence="3">The sequence shown here is derived from an EMBL/GenBank/DDBJ whole genome shotgun (WGS) entry which is preliminary data.</text>
</comment>
<dbReference type="EMBL" id="JBHSXX010000001">
    <property type="protein sequence ID" value="MFC6870509.1"/>
    <property type="molecule type" value="Genomic_DNA"/>
</dbReference>
<organism evidence="3 4">
    <name type="scientific">Haloechinothrix salitolerans</name>
    <dbReference type="NCBI Taxonomy" id="926830"/>
    <lineage>
        <taxon>Bacteria</taxon>
        <taxon>Bacillati</taxon>
        <taxon>Actinomycetota</taxon>
        <taxon>Actinomycetes</taxon>
        <taxon>Pseudonocardiales</taxon>
        <taxon>Pseudonocardiaceae</taxon>
        <taxon>Haloechinothrix</taxon>
    </lineage>
</organism>
<dbReference type="RefSeq" id="WP_345401854.1">
    <property type="nucleotide sequence ID" value="NZ_BAABLA010000107.1"/>
</dbReference>
<feature type="region of interest" description="Disordered" evidence="1">
    <location>
        <begin position="27"/>
        <end position="108"/>
    </location>
</feature>
<feature type="compositionally biased region" description="Pro residues" evidence="1">
    <location>
        <begin position="31"/>
        <end position="40"/>
    </location>
</feature>
<evidence type="ECO:0000313" key="3">
    <source>
        <dbReference type="EMBL" id="MFC6870509.1"/>
    </source>
</evidence>
<protein>
    <submittedName>
        <fullName evidence="3">Uncharacterized protein</fullName>
    </submittedName>
</protein>
<proteinExistence type="predicted"/>
<feature type="chain" id="PRO_5047107978" evidence="2">
    <location>
        <begin position="25"/>
        <end position="108"/>
    </location>
</feature>
<name>A0ABW2C8V8_9PSEU</name>
<accession>A0ABW2C8V8</accession>
<reference evidence="4" key="1">
    <citation type="journal article" date="2019" name="Int. J. Syst. Evol. Microbiol.">
        <title>The Global Catalogue of Microorganisms (GCM) 10K type strain sequencing project: providing services to taxonomists for standard genome sequencing and annotation.</title>
        <authorList>
            <consortium name="The Broad Institute Genomics Platform"/>
            <consortium name="The Broad Institute Genome Sequencing Center for Infectious Disease"/>
            <person name="Wu L."/>
            <person name="Ma J."/>
        </authorList>
    </citation>
    <scope>NUCLEOTIDE SEQUENCE [LARGE SCALE GENOMIC DNA]</scope>
    <source>
        <strain evidence="4">KCTC 32255</strain>
    </source>
</reference>
<sequence length="108" mass="11251">MRTTVTISVIGLAAMAVTAGVAIALSASSEQPPPPPPAPPWVAEDGTIDHDKLPSEIPVMGPDGKPLLDPQGKPVTVDPRRGTPDRTPPTPSRHRPGNTVESDEENHG</sequence>